<dbReference type="InterPro" id="IPR001646">
    <property type="entry name" value="5peptide_repeat"/>
</dbReference>
<keyword evidence="1" id="KW-1133">Transmembrane helix</keyword>
<evidence type="ECO:0000256" key="1">
    <source>
        <dbReference type="SAM" id="Phobius"/>
    </source>
</evidence>
<dbReference type="Proteomes" id="UP000536179">
    <property type="component" value="Unassembled WGS sequence"/>
</dbReference>
<dbReference type="AlphaFoldDB" id="A0A7W5H7A7"/>
<evidence type="ECO:0000313" key="2">
    <source>
        <dbReference type="EMBL" id="MBB3208254.1"/>
    </source>
</evidence>
<feature type="transmembrane region" description="Helical" evidence="1">
    <location>
        <begin position="249"/>
        <end position="273"/>
    </location>
</feature>
<keyword evidence="1" id="KW-0812">Transmembrane</keyword>
<comment type="caution">
    <text evidence="2">The sequence shown here is derived from an EMBL/GenBank/DDBJ whole genome shotgun (WGS) entry which is preliminary data.</text>
</comment>
<dbReference type="Pfam" id="PF13576">
    <property type="entry name" value="Pentapeptide_3"/>
    <property type="match status" value="1"/>
</dbReference>
<evidence type="ECO:0000313" key="3">
    <source>
        <dbReference type="Proteomes" id="UP000536179"/>
    </source>
</evidence>
<gene>
    <name evidence="2" type="ORF">FHS27_004081</name>
</gene>
<dbReference type="RefSeq" id="WP_184306468.1">
    <property type="nucleotide sequence ID" value="NZ_JACHXU010000014.1"/>
</dbReference>
<sequence>MRMIASENQPLQPFERKHYADHQFSRDTDGDDFMHSVFTRVSAKQKELCNVDFSFSVFDACYFRDCFFKKCKFTGCRFVNTNFHGSSFDGCKFEYATFDKTDITSDILKNNCPGWVNVKRHFARSLRKNYESIGDKGAADKAFATELAATEEHLRKAWKSNESYYRTNFKWFARANAFFQWVGFWFTDLVFGNGLKVSRPIVVMVIALVAIAMLHLFKSGSLSSPNTYLEAILVQSPSVFFGIDRPASYSASLLAMIYVVRLVVFGSFMTLIVRQFSRR</sequence>
<dbReference type="Gene3D" id="2.160.20.80">
    <property type="entry name" value="E3 ubiquitin-protein ligase SopA"/>
    <property type="match status" value="1"/>
</dbReference>
<keyword evidence="3" id="KW-1185">Reference proteome</keyword>
<dbReference type="EMBL" id="JACHXU010000014">
    <property type="protein sequence ID" value="MBB3208254.1"/>
    <property type="molecule type" value="Genomic_DNA"/>
</dbReference>
<protein>
    <recommendedName>
        <fullName evidence="4">Pentapeptide repeat-containing protein</fullName>
    </recommendedName>
</protein>
<dbReference type="SUPFAM" id="SSF141571">
    <property type="entry name" value="Pentapeptide repeat-like"/>
    <property type="match status" value="1"/>
</dbReference>
<proteinExistence type="predicted"/>
<feature type="transmembrane region" description="Helical" evidence="1">
    <location>
        <begin position="197"/>
        <end position="217"/>
    </location>
</feature>
<evidence type="ECO:0008006" key="4">
    <source>
        <dbReference type="Google" id="ProtNLM"/>
    </source>
</evidence>
<accession>A0A7W5H7A7</accession>
<name>A0A7W5H7A7_9BACT</name>
<keyword evidence="1" id="KW-0472">Membrane</keyword>
<organism evidence="2 3">
    <name type="scientific">Aporhodopirellula rubra</name>
    <dbReference type="NCBI Taxonomy" id="980271"/>
    <lineage>
        <taxon>Bacteria</taxon>
        <taxon>Pseudomonadati</taxon>
        <taxon>Planctomycetota</taxon>
        <taxon>Planctomycetia</taxon>
        <taxon>Pirellulales</taxon>
        <taxon>Pirellulaceae</taxon>
        <taxon>Aporhodopirellula</taxon>
    </lineage>
</organism>
<reference evidence="2 3" key="1">
    <citation type="submission" date="2020-08" db="EMBL/GenBank/DDBJ databases">
        <title>Genomic Encyclopedia of Type Strains, Phase III (KMG-III): the genomes of soil and plant-associated and newly described type strains.</title>
        <authorList>
            <person name="Whitman W."/>
        </authorList>
    </citation>
    <scope>NUCLEOTIDE SEQUENCE [LARGE SCALE GENOMIC DNA]</scope>
    <source>
        <strain evidence="2 3">CECT 8075</strain>
    </source>
</reference>